<dbReference type="STRING" id="927083.DB32_005331"/>
<dbReference type="Pfam" id="PF20628">
    <property type="entry name" value="Dyp_perox_C"/>
    <property type="match status" value="1"/>
</dbReference>
<dbReference type="GO" id="GO:0046872">
    <property type="term" value="F:metal ion binding"/>
    <property type="evidence" value="ECO:0007669"/>
    <property type="project" value="UniProtKB-KW"/>
</dbReference>
<sequence>MPADRCGGHSHRVRDPRPQPALFHGPGAHAAVVVWRARDGVSTAFLRMRATALIDRSVLVAIAPPLLDAHEREALPAERVLPRAHAGRTMPSTRGSVLVQIASDERDGLIEALRRADALLGTIADRDEEIEGGWPHDRREPFGFREPRVPTHDDVRAALVHEGPLEGATFLLHQRYVQHRARFFARREADRERVVGRTTEGVAISDAPQRAHVRRVHQHAMVRRGFPYRAWGDEGLVYVAIARAPEIFEQTLDAMLGARDGITDAMLDYVEAIGGGLYVVPPL</sequence>
<evidence type="ECO:0000313" key="7">
    <source>
        <dbReference type="EMBL" id="AKF08182.1"/>
    </source>
</evidence>
<evidence type="ECO:0000259" key="6">
    <source>
        <dbReference type="Pfam" id="PF20628"/>
    </source>
</evidence>
<dbReference type="GO" id="GO:0005829">
    <property type="term" value="C:cytosol"/>
    <property type="evidence" value="ECO:0007669"/>
    <property type="project" value="TreeGrafter"/>
</dbReference>
<dbReference type="PANTHER" id="PTHR30521:SF0">
    <property type="entry name" value="DYP-TYPE PEROXIDASE FAMILY PROTEIN"/>
    <property type="match status" value="1"/>
</dbReference>
<dbReference type="InterPro" id="IPR011008">
    <property type="entry name" value="Dimeric_a/b-barrel"/>
</dbReference>
<dbReference type="InterPro" id="IPR006314">
    <property type="entry name" value="Dyp_peroxidase"/>
</dbReference>
<dbReference type="EMBL" id="CP011125">
    <property type="protein sequence ID" value="AKF08182.1"/>
    <property type="molecule type" value="Genomic_DNA"/>
</dbReference>
<dbReference type="GO" id="GO:0020037">
    <property type="term" value="F:heme binding"/>
    <property type="evidence" value="ECO:0007669"/>
    <property type="project" value="InterPro"/>
</dbReference>
<comment type="cofactor">
    <cofactor evidence="1">
        <name>heme b</name>
        <dbReference type="ChEBI" id="CHEBI:60344"/>
    </cofactor>
</comment>
<dbReference type="PANTHER" id="PTHR30521">
    <property type="entry name" value="DEFERROCHELATASE/PEROXIDASE"/>
    <property type="match status" value="1"/>
</dbReference>
<keyword evidence="4" id="KW-0560">Oxidoreductase</keyword>
<dbReference type="PROSITE" id="PS51404">
    <property type="entry name" value="DYP_PEROXIDASE"/>
    <property type="match status" value="1"/>
</dbReference>
<organism evidence="7 8">
    <name type="scientific">Sandaracinus amylolyticus</name>
    <dbReference type="NCBI Taxonomy" id="927083"/>
    <lineage>
        <taxon>Bacteria</taxon>
        <taxon>Pseudomonadati</taxon>
        <taxon>Myxococcota</taxon>
        <taxon>Polyangia</taxon>
        <taxon>Polyangiales</taxon>
        <taxon>Sandaracinaceae</taxon>
        <taxon>Sandaracinus</taxon>
    </lineage>
</organism>
<protein>
    <submittedName>
        <fullName evidence="7">Putative dye-decolorizing peroxidase</fullName>
    </submittedName>
</protein>
<keyword evidence="5" id="KW-0408">Iron</keyword>
<reference evidence="7 8" key="1">
    <citation type="submission" date="2015-03" db="EMBL/GenBank/DDBJ databases">
        <title>Genome assembly of Sandaracinus amylolyticus DSM 53668.</title>
        <authorList>
            <person name="Sharma G."/>
            <person name="Subramanian S."/>
        </authorList>
    </citation>
    <scope>NUCLEOTIDE SEQUENCE [LARGE SCALE GENOMIC DNA]</scope>
    <source>
        <strain evidence="7 8">DSM 53668</strain>
    </source>
</reference>
<dbReference type="InterPro" id="IPR048328">
    <property type="entry name" value="Dyp_perox_C"/>
</dbReference>
<dbReference type="Proteomes" id="UP000034883">
    <property type="component" value="Chromosome"/>
</dbReference>
<dbReference type="GO" id="GO:0004601">
    <property type="term" value="F:peroxidase activity"/>
    <property type="evidence" value="ECO:0007669"/>
    <property type="project" value="UniProtKB-KW"/>
</dbReference>
<keyword evidence="3" id="KW-0479">Metal-binding</keyword>
<keyword evidence="2 7" id="KW-0575">Peroxidase</keyword>
<evidence type="ECO:0000256" key="5">
    <source>
        <dbReference type="ARBA" id="ARBA00023004"/>
    </source>
</evidence>
<gene>
    <name evidence="7" type="ORF">DB32_005331</name>
</gene>
<dbReference type="KEGG" id="samy:DB32_005331"/>
<name>A0A0F6YKI5_9BACT</name>
<evidence type="ECO:0000256" key="2">
    <source>
        <dbReference type="ARBA" id="ARBA00022559"/>
    </source>
</evidence>
<accession>A0A0F6YKI5</accession>
<evidence type="ECO:0000313" key="8">
    <source>
        <dbReference type="Proteomes" id="UP000034883"/>
    </source>
</evidence>
<dbReference type="SUPFAM" id="SSF54909">
    <property type="entry name" value="Dimeric alpha+beta barrel"/>
    <property type="match status" value="1"/>
</dbReference>
<evidence type="ECO:0000256" key="1">
    <source>
        <dbReference type="ARBA" id="ARBA00001970"/>
    </source>
</evidence>
<proteinExistence type="predicted"/>
<dbReference type="AlphaFoldDB" id="A0A0F6YKI5"/>
<feature type="domain" description="Dyp-type peroxidase C-terminal" evidence="6">
    <location>
        <begin position="156"/>
        <end position="282"/>
    </location>
</feature>
<keyword evidence="8" id="KW-1185">Reference proteome</keyword>
<evidence type="ECO:0000256" key="4">
    <source>
        <dbReference type="ARBA" id="ARBA00023002"/>
    </source>
</evidence>
<evidence type="ECO:0000256" key="3">
    <source>
        <dbReference type="ARBA" id="ARBA00022723"/>
    </source>
</evidence>